<name>A0A059KGQ2_9BURK</name>
<dbReference type="EMBL" id="AZRA01000123">
    <property type="protein sequence ID" value="KDB50626.1"/>
    <property type="molecule type" value="Genomic_DNA"/>
</dbReference>
<evidence type="ECO:0000313" key="2">
    <source>
        <dbReference type="Proteomes" id="UP000026714"/>
    </source>
</evidence>
<proteinExistence type="predicted"/>
<dbReference type="STRING" id="34103.SAMN05421778_101287"/>
<sequence length="54" mass="5654">MIGVGLSSFERYVAAGLLPQARQLGGSALWLVEELADCLRNLPTSSLLPPPTGS</sequence>
<keyword evidence="2" id="KW-1185">Reference proteome</keyword>
<organism evidence="1 2">
    <name type="scientific">Sphaerotilus natans subsp. natans DSM 6575</name>
    <dbReference type="NCBI Taxonomy" id="1286631"/>
    <lineage>
        <taxon>Bacteria</taxon>
        <taxon>Pseudomonadati</taxon>
        <taxon>Pseudomonadota</taxon>
        <taxon>Betaproteobacteria</taxon>
        <taxon>Burkholderiales</taxon>
        <taxon>Sphaerotilaceae</taxon>
        <taxon>Sphaerotilus</taxon>
    </lineage>
</organism>
<protein>
    <submittedName>
        <fullName evidence="1">Uncharacterized protein</fullName>
    </submittedName>
</protein>
<accession>A0A059KGQ2</accession>
<gene>
    <name evidence="1" type="ORF">X805_37610</name>
</gene>
<dbReference type="AlphaFoldDB" id="A0A059KGQ2"/>
<evidence type="ECO:0000313" key="1">
    <source>
        <dbReference type="EMBL" id="KDB50626.1"/>
    </source>
</evidence>
<dbReference type="Proteomes" id="UP000026714">
    <property type="component" value="Unassembled WGS sequence"/>
</dbReference>
<comment type="caution">
    <text evidence="1">The sequence shown here is derived from an EMBL/GenBank/DDBJ whole genome shotgun (WGS) entry which is preliminary data.</text>
</comment>
<reference evidence="1 2" key="1">
    <citation type="journal article" date="2014" name="FEMS Microbiol. Ecol.">
        <title>Sphaerotilus natans encrusted with nanoball-shaped Fe(III) oxide minerals formed by nitrate-reducing mixotrophic Fe(II) oxidation.</title>
        <authorList>
            <person name="Park S."/>
            <person name="Kim D.H."/>
            <person name="Lee J.H."/>
            <person name="Hur H.G."/>
        </authorList>
    </citation>
    <scope>NUCLEOTIDE SEQUENCE [LARGE SCALE GENOMIC DNA]</scope>
    <source>
        <strain evidence="1 2">DSM 6575</strain>
    </source>
</reference>